<evidence type="ECO:0000259" key="1">
    <source>
        <dbReference type="Pfam" id="PF16409"/>
    </source>
</evidence>
<dbReference type="Proteomes" id="UP000321436">
    <property type="component" value="Unassembled WGS sequence"/>
</dbReference>
<name>A0A512RFV4_9BACT</name>
<feature type="domain" description="DUF5017" evidence="1">
    <location>
        <begin position="23"/>
        <end position="195"/>
    </location>
</feature>
<protein>
    <recommendedName>
        <fullName evidence="1">DUF5017 domain-containing protein</fullName>
    </recommendedName>
</protein>
<keyword evidence="3" id="KW-1185">Reference proteome</keyword>
<organism evidence="2 3">
    <name type="scientific">Chitinophaga cymbidii</name>
    <dbReference type="NCBI Taxonomy" id="1096750"/>
    <lineage>
        <taxon>Bacteria</taxon>
        <taxon>Pseudomonadati</taxon>
        <taxon>Bacteroidota</taxon>
        <taxon>Chitinophagia</taxon>
        <taxon>Chitinophagales</taxon>
        <taxon>Chitinophagaceae</taxon>
        <taxon>Chitinophaga</taxon>
    </lineage>
</organism>
<evidence type="ECO:0000313" key="3">
    <source>
        <dbReference type="Proteomes" id="UP000321436"/>
    </source>
</evidence>
<gene>
    <name evidence="2" type="ORF">CCY01nite_08530</name>
</gene>
<dbReference type="Pfam" id="PF16409">
    <property type="entry name" value="DUF5017"/>
    <property type="match status" value="1"/>
</dbReference>
<dbReference type="AlphaFoldDB" id="A0A512RFV4"/>
<sequence length="313" mass="34095">MKVYQRNYAILIICLITQLLTACSKELEINGGVPDLAVSLADKTYKAGEPVEFQFTGSAGLISFYSGETFHEYAFREGRTVEAGKLLLSFNSNVQYGNQANQFSVQVSSDFNGNYSSFEHIRAATWTDVTSRFTIGTNATYVASGVKDITDLAVDGKPLYVAFRYIYRPSAQYGTRRTWRVQNFRLISSTTSLGDQTIGDMGSSGFTLVDENPDTEPAVSTITATTLTLAGTAITPSLLTSENWIVTKAFPTGAIDMGPDRPIPVKGIADAPISTFNYVYEKPGTYEVHFVAANANIDGSKQTLQTLNITIVP</sequence>
<evidence type="ECO:0000313" key="2">
    <source>
        <dbReference type="EMBL" id="GEP94593.1"/>
    </source>
</evidence>
<dbReference type="PROSITE" id="PS51257">
    <property type="entry name" value="PROKAR_LIPOPROTEIN"/>
    <property type="match status" value="1"/>
</dbReference>
<comment type="caution">
    <text evidence="2">The sequence shown here is derived from an EMBL/GenBank/DDBJ whole genome shotgun (WGS) entry which is preliminary data.</text>
</comment>
<accession>A0A512RFV4</accession>
<dbReference type="RefSeq" id="WP_146858134.1">
    <property type="nucleotide sequence ID" value="NZ_BKAU01000001.1"/>
</dbReference>
<dbReference type="EMBL" id="BKAU01000001">
    <property type="protein sequence ID" value="GEP94593.1"/>
    <property type="molecule type" value="Genomic_DNA"/>
</dbReference>
<dbReference type="InterPro" id="IPR032185">
    <property type="entry name" value="DUF5017"/>
</dbReference>
<dbReference type="OrthoDB" id="1082472at2"/>
<proteinExistence type="predicted"/>
<reference evidence="2 3" key="1">
    <citation type="submission" date="2019-07" db="EMBL/GenBank/DDBJ databases">
        <title>Whole genome shotgun sequence of Chitinophaga cymbidii NBRC 109752.</title>
        <authorList>
            <person name="Hosoyama A."/>
            <person name="Uohara A."/>
            <person name="Ohji S."/>
            <person name="Ichikawa N."/>
        </authorList>
    </citation>
    <scope>NUCLEOTIDE SEQUENCE [LARGE SCALE GENOMIC DNA]</scope>
    <source>
        <strain evidence="2 3">NBRC 109752</strain>
    </source>
</reference>